<evidence type="ECO:0000259" key="2">
    <source>
        <dbReference type="SMART" id="SM01406"/>
    </source>
</evidence>
<keyword evidence="4" id="KW-1185">Reference proteome</keyword>
<dbReference type="GO" id="GO:0031011">
    <property type="term" value="C:Ino80 complex"/>
    <property type="evidence" value="ECO:0007669"/>
    <property type="project" value="InterPro"/>
</dbReference>
<feature type="region of interest" description="Disordered" evidence="1">
    <location>
        <begin position="1"/>
        <end position="86"/>
    </location>
</feature>
<feature type="compositionally biased region" description="Basic residues" evidence="1">
    <location>
        <begin position="227"/>
        <end position="237"/>
    </location>
</feature>
<evidence type="ECO:0000313" key="4">
    <source>
        <dbReference type="Proteomes" id="UP000509704"/>
    </source>
</evidence>
<evidence type="ECO:0000313" key="3">
    <source>
        <dbReference type="EMBL" id="QLG74219.1"/>
    </source>
</evidence>
<dbReference type="Proteomes" id="UP000509704">
    <property type="component" value="Chromosome 7"/>
</dbReference>
<feature type="compositionally biased region" description="Acidic residues" evidence="1">
    <location>
        <begin position="141"/>
        <end position="168"/>
    </location>
</feature>
<sequence>MNSDLSDVMSDEGSDISEPRSEGEDDVAYNDDDDDEEYVEPPEYKSSEIKSGQRMKSKAKPRSYNVSGNNRTRKREQDQASFVDEEDVIRPKRRHVIAATISADDEELEADEMSLDEELDDDVEGERDDNIGTGVSKAQSEELEVETPEEDIAGTDTMPEDGDKEDTTELLKPTRSKMLLNLLGDGSSRKSLTEEESQLRRAENARKRKNLSEKRSEEEKQETINKLLRRRAGKSRSHIPNDDEDVGNDAAPFSKPRRPYNSFGHSRTIRQYNTDLYCAVEPSNDG</sequence>
<dbReference type="EMBL" id="CP058610">
    <property type="protein sequence ID" value="QLG74219.1"/>
    <property type="molecule type" value="Genomic_DNA"/>
</dbReference>
<evidence type="ECO:0000256" key="1">
    <source>
        <dbReference type="SAM" id="MobiDB-lite"/>
    </source>
</evidence>
<dbReference type="RefSeq" id="XP_037145944.1">
    <property type="nucleotide sequence ID" value="XM_037290049.1"/>
</dbReference>
<dbReference type="InterPro" id="IPR006880">
    <property type="entry name" value="INO80B_C"/>
</dbReference>
<gene>
    <name evidence="3" type="ORF">HG535_0G01030</name>
</gene>
<feature type="domain" description="INO80 complex subunit B-like conserved region" evidence="2">
    <location>
        <begin position="196"/>
        <end position="284"/>
    </location>
</feature>
<dbReference type="KEGG" id="zmk:HG535_0G01030"/>
<dbReference type="SMART" id="SM01406">
    <property type="entry name" value="PAPA-1"/>
    <property type="match status" value="1"/>
</dbReference>
<feature type="compositionally biased region" description="Acidic residues" evidence="1">
    <location>
        <begin position="116"/>
        <end position="127"/>
    </location>
</feature>
<name>A0A7H9B8B0_ZYGMR</name>
<feature type="region of interest" description="Disordered" evidence="1">
    <location>
        <begin position="116"/>
        <end position="267"/>
    </location>
</feature>
<feature type="compositionally biased region" description="Acidic residues" evidence="1">
    <location>
        <begin position="23"/>
        <end position="40"/>
    </location>
</feature>
<organism evidence="3 4">
    <name type="scientific">Zygotorulaspora mrakii</name>
    <name type="common">Zygosaccharomyces mrakii</name>
    <dbReference type="NCBI Taxonomy" id="42260"/>
    <lineage>
        <taxon>Eukaryota</taxon>
        <taxon>Fungi</taxon>
        <taxon>Dikarya</taxon>
        <taxon>Ascomycota</taxon>
        <taxon>Saccharomycotina</taxon>
        <taxon>Saccharomycetes</taxon>
        <taxon>Saccharomycetales</taxon>
        <taxon>Saccharomycetaceae</taxon>
        <taxon>Zygotorulaspora</taxon>
    </lineage>
</organism>
<protein>
    <recommendedName>
        <fullName evidence="2">INO80 complex subunit B-like conserved region domain-containing protein</fullName>
    </recommendedName>
</protein>
<dbReference type="Pfam" id="PF04795">
    <property type="entry name" value="PAPA-1"/>
    <property type="match status" value="1"/>
</dbReference>
<feature type="compositionally biased region" description="Basic and acidic residues" evidence="1">
    <location>
        <begin position="187"/>
        <end position="223"/>
    </location>
</feature>
<reference evidence="3 4" key="1">
    <citation type="submission" date="2020-07" db="EMBL/GenBank/DDBJ databases">
        <title>The yeast mating-type switching endonuclease HO is a domesticated member of an unorthodox homing genetic element family.</title>
        <authorList>
            <person name="Coughlan A.Y."/>
            <person name="Lombardi L."/>
            <person name="Braun-Galleani S."/>
            <person name="Martos A.R."/>
            <person name="Galeote V."/>
            <person name="Bigey F."/>
            <person name="Dequin S."/>
            <person name="Byrne K.P."/>
            <person name="Wolfe K.H."/>
        </authorList>
    </citation>
    <scope>NUCLEOTIDE SEQUENCE [LARGE SCALE GENOMIC DNA]</scope>
    <source>
        <strain evidence="3 4">NRRL Y-6702</strain>
    </source>
</reference>
<dbReference type="OrthoDB" id="2021186at2759"/>
<proteinExistence type="predicted"/>
<dbReference type="GeneID" id="59238002"/>
<dbReference type="AlphaFoldDB" id="A0A7H9B8B0"/>
<accession>A0A7H9B8B0</accession>